<dbReference type="InterPro" id="IPR002014">
    <property type="entry name" value="VHS_dom"/>
</dbReference>
<dbReference type="Pfam" id="PF12210">
    <property type="entry name" value="Hrs_helical"/>
    <property type="match status" value="1"/>
</dbReference>
<feature type="compositionally biased region" description="Polar residues" evidence="10">
    <location>
        <begin position="630"/>
        <end position="659"/>
    </location>
</feature>
<dbReference type="InterPro" id="IPR003903">
    <property type="entry name" value="UIM_dom"/>
</dbReference>
<dbReference type="Pfam" id="PF01363">
    <property type="entry name" value="FYVE"/>
    <property type="match status" value="1"/>
</dbReference>
<evidence type="ECO:0000256" key="10">
    <source>
        <dbReference type="SAM" id="MobiDB-lite"/>
    </source>
</evidence>
<keyword evidence="6 8" id="KW-0863">Zinc-finger</keyword>
<dbReference type="SUPFAM" id="SSF48464">
    <property type="entry name" value="ENTH/VHS domain"/>
    <property type="match status" value="1"/>
</dbReference>
<evidence type="ECO:0000256" key="5">
    <source>
        <dbReference type="ARBA" id="ARBA00022723"/>
    </source>
</evidence>
<reference evidence="13 14" key="1">
    <citation type="submission" date="2019-07" db="EMBL/GenBank/DDBJ databases">
        <authorList>
            <person name="Jastrzebski P J."/>
            <person name="Paukszto L."/>
            <person name="Jastrzebski P J."/>
        </authorList>
    </citation>
    <scope>NUCLEOTIDE SEQUENCE [LARGE SCALE GENOMIC DNA]</scope>
    <source>
        <strain evidence="13 14">WMS-il1</strain>
    </source>
</reference>
<dbReference type="GO" id="GO:0032456">
    <property type="term" value="P:endocytic recycling"/>
    <property type="evidence" value="ECO:0007669"/>
    <property type="project" value="TreeGrafter"/>
</dbReference>
<dbReference type="InterPro" id="IPR017073">
    <property type="entry name" value="HGS/VPS27"/>
</dbReference>
<name>A0A564YVY0_HYMDI</name>
<accession>A0A564YVY0</accession>
<dbReference type="InterPro" id="IPR017455">
    <property type="entry name" value="Znf_FYVE-rel"/>
</dbReference>
<dbReference type="Gene3D" id="1.25.40.90">
    <property type="match status" value="1"/>
</dbReference>
<dbReference type="InterPro" id="IPR008942">
    <property type="entry name" value="ENTH_VHS"/>
</dbReference>
<gene>
    <name evidence="13" type="ORF">WMSIL1_LOCUS9664</name>
</gene>
<evidence type="ECO:0000256" key="1">
    <source>
        <dbReference type="ARBA" id="ARBA00004496"/>
    </source>
</evidence>
<dbReference type="CDD" id="cd21387">
    <property type="entry name" value="GAT_Hrs"/>
    <property type="match status" value="1"/>
</dbReference>
<organism evidence="13 14">
    <name type="scientific">Hymenolepis diminuta</name>
    <name type="common">Rat tapeworm</name>
    <dbReference type="NCBI Taxonomy" id="6216"/>
    <lineage>
        <taxon>Eukaryota</taxon>
        <taxon>Metazoa</taxon>
        <taxon>Spiralia</taxon>
        <taxon>Lophotrochozoa</taxon>
        <taxon>Platyhelminthes</taxon>
        <taxon>Cestoda</taxon>
        <taxon>Eucestoda</taxon>
        <taxon>Cyclophyllidea</taxon>
        <taxon>Hymenolepididae</taxon>
        <taxon>Hymenolepis</taxon>
    </lineage>
</organism>
<feature type="coiled-coil region" evidence="9">
    <location>
        <begin position="488"/>
        <end position="563"/>
    </location>
</feature>
<dbReference type="PIRSF" id="PIRSF036956">
    <property type="entry name" value="Hrs_Vps27"/>
    <property type="match status" value="1"/>
</dbReference>
<dbReference type="Gene3D" id="1.20.5.1940">
    <property type="match status" value="1"/>
</dbReference>
<feature type="domain" description="VHS" evidence="12">
    <location>
        <begin position="14"/>
        <end position="140"/>
    </location>
</feature>
<evidence type="ECO:0000256" key="8">
    <source>
        <dbReference type="PROSITE-ProRule" id="PRU00091"/>
    </source>
</evidence>
<proteinExistence type="predicted"/>
<feature type="region of interest" description="Disordered" evidence="10">
    <location>
        <begin position="597"/>
        <end position="659"/>
    </location>
</feature>
<keyword evidence="14" id="KW-1185">Reference proteome</keyword>
<evidence type="ECO:0000256" key="4">
    <source>
        <dbReference type="ARBA" id="ARBA00022553"/>
    </source>
</evidence>
<dbReference type="SMART" id="SM00064">
    <property type="entry name" value="FYVE"/>
    <property type="match status" value="1"/>
</dbReference>
<keyword evidence="9" id="KW-0175">Coiled coil</keyword>
<protein>
    <recommendedName>
        <fullName evidence="2">Hepatocyte growth factor-regulated tyrosine kinase substrate</fullName>
    </recommendedName>
</protein>
<feature type="domain" description="FYVE-type" evidence="11">
    <location>
        <begin position="157"/>
        <end position="217"/>
    </location>
</feature>
<dbReference type="PANTHER" id="PTHR46275:SF1">
    <property type="entry name" value="HEPATOCYTE GROWTH FACTOR-REGULATED TYROSINE KINASE SUBSTRATE"/>
    <property type="match status" value="1"/>
</dbReference>
<dbReference type="GO" id="GO:0043130">
    <property type="term" value="F:ubiquitin binding"/>
    <property type="evidence" value="ECO:0007669"/>
    <property type="project" value="InterPro"/>
</dbReference>
<feature type="compositionally biased region" description="Polar residues" evidence="10">
    <location>
        <begin position="310"/>
        <end position="336"/>
    </location>
</feature>
<dbReference type="GO" id="GO:0005769">
    <property type="term" value="C:early endosome"/>
    <property type="evidence" value="ECO:0007669"/>
    <property type="project" value="TreeGrafter"/>
</dbReference>
<dbReference type="InterPro" id="IPR024641">
    <property type="entry name" value="HRS_helical"/>
</dbReference>
<feature type="compositionally biased region" description="Low complexity" evidence="10">
    <location>
        <begin position="597"/>
        <end position="622"/>
    </location>
</feature>
<feature type="compositionally biased region" description="Basic and acidic residues" evidence="10">
    <location>
        <begin position="711"/>
        <end position="732"/>
    </location>
</feature>
<evidence type="ECO:0000259" key="11">
    <source>
        <dbReference type="PROSITE" id="PS50178"/>
    </source>
</evidence>
<dbReference type="Proteomes" id="UP000321570">
    <property type="component" value="Unassembled WGS sequence"/>
</dbReference>
<evidence type="ECO:0000256" key="3">
    <source>
        <dbReference type="ARBA" id="ARBA00022490"/>
    </source>
</evidence>
<evidence type="ECO:0000256" key="9">
    <source>
        <dbReference type="SAM" id="Coils"/>
    </source>
</evidence>
<dbReference type="PROSITE" id="PS50330">
    <property type="entry name" value="UIM"/>
    <property type="match status" value="1"/>
</dbReference>
<feature type="region of interest" description="Disordered" evidence="10">
    <location>
        <begin position="680"/>
        <end position="744"/>
    </location>
</feature>
<evidence type="ECO:0000259" key="12">
    <source>
        <dbReference type="PROSITE" id="PS50179"/>
    </source>
</evidence>
<keyword evidence="3" id="KW-0963">Cytoplasm</keyword>
<dbReference type="GO" id="GO:0031623">
    <property type="term" value="P:receptor internalization"/>
    <property type="evidence" value="ECO:0007669"/>
    <property type="project" value="TreeGrafter"/>
</dbReference>
<dbReference type="InterPro" id="IPR013083">
    <property type="entry name" value="Znf_RING/FYVE/PHD"/>
</dbReference>
<dbReference type="InterPro" id="IPR000306">
    <property type="entry name" value="Znf_FYVE"/>
</dbReference>
<dbReference type="PANTHER" id="PTHR46275">
    <property type="entry name" value="HEPATOCYTE GROWTH FACTOR-REGULATED TYROSINE KINASE SUBSTRATE"/>
    <property type="match status" value="1"/>
</dbReference>
<sequence>MFRTSRFDKLLAKATSELLMEADWETNLTICDLVRGQEVTSREAITSLKKKLNPDNPHVLMLGLSVLEALMKNCGTPIHNEVCGTEFVLSLLEYTYQTEEIRSRIFGYIQNWEHAFKNVERYEYLHEAYEEIKRSGHPLPPFHESEAMFSAEVAPNWKDGEECFRCKTAFSTFRRKHHCRNCGNVFCGDCTTGRAGLPKYGIEKEVRVCDACLLDLKLASASGSNGTTRREKPKHTALRDYLKGHLNTTQHQQQREAERVKQQQYQKERAAKAAKDKELRLKEEEDLQLALALSASEAESKQQMECQAAIPSQSSQPKVPLSGSSFPSVPPSEANSDLVTEVDPELALYLNRNYWAGRAAANAESTDSYISGFIPTAPAFPPPTNPDYVPSVVDTSSERGQEVASLEVPPEGSVLPGVPALTSPKTEEFLSALKKSLDVFNNRMKVCSQRGRPVSADNTLQTLFRTLHQMNIQLMQYSADLETRRTCLEKVQDQTAQIREAREALNALRNDYAEQRRREEEEAHRQRQIQMMQKVEHLRQQKRDAIEAQNRQLMEQSMAYQQQYSQYAGYGQPMYPGVVPPPMMSYGAPPMPPMGYAPSDYYAAQQQQQQQQHYDPSLQQQSEQQVEPRAQSQQQGSQKSTNGVTEQRVPTTNMTAPTSNEQKLADSFDMQNVMQALPAPTQPQVEYIQPGGPPPLPSLLEQMPNPPTDEMPARKTSRADASDSDVEADKGARRPPTPQLICLE</sequence>
<evidence type="ECO:0000256" key="6">
    <source>
        <dbReference type="ARBA" id="ARBA00022771"/>
    </source>
</evidence>
<dbReference type="PROSITE" id="PS50179">
    <property type="entry name" value="VHS"/>
    <property type="match status" value="1"/>
</dbReference>
<dbReference type="CDD" id="cd15720">
    <property type="entry name" value="FYVE_Hrs"/>
    <property type="match status" value="1"/>
</dbReference>
<evidence type="ECO:0000256" key="7">
    <source>
        <dbReference type="ARBA" id="ARBA00022833"/>
    </source>
</evidence>
<dbReference type="SMART" id="SM00288">
    <property type="entry name" value="VHS"/>
    <property type="match status" value="1"/>
</dbReference>
<keyword evidence="5" id="KW-0479">Metal-binding</keyword>
<dbReference type="GO" id="GO:0008270">
    <property type="term" value="F:zinc ion binding"/>
    <property type="evidence" value="ECO:0007669"/>
    <property type="project" value="UniProtKB-KW"/>
</dbReference>
<evidence type="ECO:0000313" key="14">
    <source>
        <dbReference type="Proteomes" id="UP000321570"/>
    </source>
</evidence>
<feature type="region of interest" description="Disordered" evidence="10">
    <location>
        <begin position="302"/>
        <end position="336"/>
    </location>
</feature>
<evidence type="ECO:0000313" key="13">
    <source>
        <dbReference type="EMBL" id="VUZ50853.1"/>
    </source>
</evidence>
<dbReference type="EMBL" id="CABIJS010000399">
    <property type="protein sequence ID" value="VUZ50853.1"/>
    <property type="molecule type" value="Genomic_DNA"/>
</dbReference>
<dbReference type="AlphaFoldDB" id="A0A564YVY0"/>
<dbReference type="Pfam" id="PF00790">
    <property type="entry name" value="VHS"/>
    <property type="match status" value="1"/>
</dbReference>
<dbReference type="PROSITE" id="PS50178">
    <property type="entry name" value="ZF_FYVE"/>
    <property type="match status" value="1"/>
</dbReference>
<keyword evidence="4" id="KW-0597">Phosphoprotein</keyword>
<evidence type="ECO:0000256" key="2">
    <source>
        <dbReference type="ARBA" id="ARBA00015450"/>
    </source>
</evidence>
<keyword evidence="7" id="KW-0862">Zinc</keyword>
<dbReference type="GO" id="GO:0035091">
    <property type="term" value="F:phosphatidylinositol binding"/>
    <property type="evidence" value="ECO:0007669"/>
    <property type="project" value="InterPro"/>
</dbReference>
<dbReference type="SUPFAM" id="SSF57903">
    <property type="entry name" value="FYVE/PHD zinc finger"/>
    <property type="match status" value="1"/>
</dbReference>
<dbReference type="Gene3D" id="3.30.40.10">
    <property type="entry name" value="Zinc/RING finger domain, C3HC4 (zinc finger)"/>
    <property type="match status" value="1"/>
</dbReference>
<dbReference type="InterPro" id="IPR011011">
    <property type="entry name" value="Znf_FYVE_PHD"/>
</dbReference>
<comment type="subcellular location">
    <subcellularLocation>
        <location evidence="1">Cytoplasm</location>
    </subcellularLocation>
</comment>